<dbReference type="Gene3D" id="2.60.40.1180">
    <property type="entry name" value="Golgi alpha-mannosidase II"/>
    <property type="match status" value="1"/>
</dbReference>
<dbReference type="PANTHER" id="PTHR11607">
    <property type="entry name" value="ALPHA-MANNOSIDASE"/>
    <property type="match status" value="1"/>
</dbReference>
<dbReference type="Gene3D" id="2.70.98.30">
    <property type="entry name" value="Golgi alpha-mannosidase II, domain 4"/>
    <property type="match status" value="1"/>
</dbReference>
<evidence type="ECO:0000256" key="6">
    <source>
        <dbReference type="ARBA" id="ARBA00023295"/>
    </source>
</evidence>
<feature type="transmembrane region" description="Helical" evidence="8">
    <location>
        <begin position="68"/>
        <end position="88"/>
    </location>
</feature>
<dbReference type="Proteomes" id="UP000007350">
    <property type="component" value="Unassembled WGS sequence"/>
</dbReference>
<dbReference type="FunFam" id="1.20.1270.50:FF:000002">
    <property type="entry name" value="Alpha-mannosidase"/>
    <property type="match status" value="1"/>
</dbReference>
<dbReference type="EMBL" id="AHKC01009608">
    <property type="protein sequence ID" value="EKF32777.1"/>
    <property type="molecule type" value="Genomic_DNA"/>
</dbReference>
<evidence type="ECO:0000256" key="3">
    <source>
        <dbReference type="ARBA" id="ARBA00022801"/>
    </source>
</evidence>
<dbReference type="GO" id="GO:0006013">
    <property type="term" value="P:mannose metabolic process"/>
    <property type="evidence" value="ECO:0007669"/>
    <property type="project" value="InterPro"/>
</dbReference>
<dbReference type="Pfam" id="PF07748">
    <property type="entry name" value="Glyco_hydro_38C"/>
    <property type="match status" value="1"/>
</dbReference>
<keyword evidence="8" id="KW-1133">Transmembrane helix</keyword>
<dbReference type="InterPro" id="IPR037094">
    <property type="entry name" value="Glyco_hydro_38_cen_sf"/>
</dbReference>
<dbReference type="InterPro" id="IPR027291">
    <property type="entry name" value="Glyco_hydro_38_N_sf"/>
</dbReference>
<dbReference type="EC" id="3.2.1.-" evidence="7"/>
<dbReference type="GO" id="GO:0046872">
    <property type="term" value="F:metal ion binding"/>
    <property type="evidence" value="ECO:0007669"/>
    <property type="project" value="UniProtKB-KW"/>
</dbReference>
<keyword evidence="2 7" id="KW-0479">Metal-binding</keyword>
<dbReference type="CDD" id="cd10810">
    <property type="entry name" value="GH38N_AMII_LAM_like"/>
    <property type="match status" value="1"/>
</dbReference>
<dbReference type="PANTHER" id="PTHR11607:SF3">
    <property type="entry name" value="LYSOSOMAL ALPHA-MANNOSIDASE"/>
    <property type="match status" value="1"/>
</dbReference>
<dbReference type="Gene3D" id="3.20.110.10">
    <property type="entry name" value="Glycoside hydrolase 38, N terminal domain"/>
    <property type="match status" value="1"/>
</dbReference>
<accession>K2NUW1</accession>
<comment type="similarity">
    <text evidence="1 7">Belongs to the glycosyl hydrolase 38 family.</text>
</comment>
<keyword evidence="11" id="KW-1185">Reference proteome</keyword>
<name>K2NUW1_TRYCR</name>
<dbReference type="FunFam" id="1.20.1270.50:FF:000003">
    <property type="entry name" value="Alpha-mannosidase"/>
    <property type="match status" value="1"/>
</dbReference>
<dbReference type="InterPro" id="IPR011330">
    <property type="entry name" value="Glyco_hydro/deAcase_b/a-brl"/>
</dbReference>
<evidence type="ECO:0000256" key="1">
    <source>
        <dbReference type="ARBA" id="ARBA00009792"/>
    </source>
</evidence>
<sequence length="1042" mass="119047">MFNLWACGFEKLFLLMAVTETPTDVFVLFIYLFILSTKGNGRYFTGLSANIYIYLFTYIYWLCYNMRLLTAFLAYFIFALILGFSVSAKTTVHLVAHTHDDMGWLKTVEQYQYGLNNTIQNANVNGIISSVIAGLLLNPKRKFTYVEIGFFSRWWKEQGEDMRNIVRKLVAKGQLQFANGGWCMHDEATTHFIDMIDQTTIGHRWLWRELKVVPRVGWQIDPFGHSATQGAMLTARVGFVGTFFARVDYRDFAYRASTGRRQFWWKPSPSLPELQTFAEINLHQTYCPPSKFSWDIVDYWIHAVRNTDPLNFVEDKSSENYNIPYILELFKTEVRRNVKQTRGKNIMWTMGCDFHYFASELWFGKMDKLIEIVNADGEFAVRYSTPYEYAMAKREETSEGVMYDTKKGDFFPYASASHEYWTGYFSSRPALKRIVRRLSSYWIAARQVEFVAGVFTGEVPMLSDALAIAQHHDAITGTAMQHVAFDYVKRLTEAYNDDLLVRLRPALSRCPFRFTNAQHCLLSNVSVCSATAKAFEKDGTSVKVLVWNPNAHPVRRTIIHIPVPRSDVIISGEGVLRYSVFESPMQVGDYSNENREWQPYTLGVELQLERLALLNLFTPQLEFVNKKHTSRLFSLVRPSEDGLVISNEALLLKFGGNGLMESLTVRSSGLTVAVKQDWCYYISNNGDNVSSSPGGAYIMRPVSNATCIPITDSPVELRLVDSKMGVVEQRFGNDLVQRVILRGDLVDVEFTSFGIPIHDNFGRELVARFRTSVENGDVFYTDSNGREMQRRRVDHRSDYPFTQTEPVAGNFYPVTSLFFINDTQAQFNVFPDAPMGGTSLQSGEVLFVAHRRLLRDDFKGVEEPLNETAFVTSYADCVTTNKSNCGHHYGPPLRVRGMLSFSVSPSGPTAMRRVREQQDENYYTPLVMFSSSSTDAASTIARYNMSFGLSLPPSVQIVTLQLIDPQNLLLRLGHRYAVNEDPERSLPVEVDLMTFFKDIPWITFLSIDEVSLTAVEIVQRQIQNVTIRPMDIRTFMCRLRAN</sequence>
<dbReference type="InterPro" id="IPR015341">
    <property type="entry name" value="Glyco_hydro_38_cen"/>
</dbReference>
<evidence type="ECO:0000256" key="4">
    <source>
        <dbReference type="ARBA" id="ARBA00022833"/>
    </source>
</evidence>
<evidence type="ECO:0000256" key="8">
    <source>
        <dbReference type="SAM" id="Phobius"/>
    </source>
</evidence>
<dbReference type="InterPro" id="IPR011013">
    <property type="entry name" value="Gal_mutarotase_sf_dom"/>
</dbReference>
<organism evidence="10 11">
    <name type="scientific">Trypanosoma cruzi marinkellei</name>
    <dbReference type="NCBI Taxonomy" id="85056"/>
    <lineage>
        <taxon>Eukaryota</taxon>
        <taxon>Discoba</taxon>
        <taxon>Euglenozoa</taxon>
        <taxon>Kinetoplastea</taxon>
        <taxon>Metakinetoplastina</taxon>
        <taxon>Trypanosomatida</taxon>
        <taxon>Trypanosomatidae</taxon>
        <taxon>Trypanosoma</taxon>
        <taxon>Schizotrypanum</taxon>
    </lineage>
</organism>
<dbReference type="OrthoDB" id="2016903at2759"/>
<dbReference type="Gene3D" id="2.60.40.1360">
    <property type="match status" value="1"/>
</dbReference>
<comment type="caution">
    <text evidence="10">The sequence shown here is derived from an EMBL/GenBank/DDBJ whole genome shotgun (WGS) entry which is preliminary data.</text>
</comment>
<dbReference type="Pfam" id="PF01074">
    <property type="entry name" value="Glyco_hydro_38N"/>
    <property type="match status" value="1"/>
</dbReference>
<gene>
    <name evidence="10" type="ORF">MOQ_003367</name>
</gene>
<evidence type="ECO:0000256" key="2">
    <source>
        <dbReference type="ARBA" id="ARBA00022723"/>
    </source>
</evidence>
<evidence type="ECO:0000313" key="10">
    <source>
        <dbReference type="EMBL" id="EKF32777.1"/>
    </source>
</evidence>
<dbReference type="SUPFAM" id="SSF74650">
    <property type="entry name" value="Galactose mutarotase-like"/>
    <property type="match status" value="1"/>
</dbReference>
<dbReference type="InterPro" id="IPR000602">
    <property type="entry name" value="Glyco_hydro_38_N"/>
</dbReference>
<proteinExistence type="inferred from homology"/>
<dbReference type="InterPro" id="IPR011682">
    <property type="entry name" value="Glyco_hydro_38_C"/>
</dbReference>
<feature type="transmembrane region" description="Helical" evidence="8">
    <location>
        <begin position="12"/>
        <end position="35"/>
    </location>
</feature>
<evidence type="ECO:0000313" key="11">
    <source>
        <dbReference type="Proteomes" id="UP000007350"/>
    </source>
</evidence>
<feature type="transmembrane region" description="Helical" evidence="8">
    <location>
        <begin position="41"/>
        <end position="61"/>
    </location>
</feature>
<evidence type="ECO:0000256" key="7">
    <source>
        <dbReference type="RuleBase" id="RU361199"/>
    </source>
</evidence>
<reference evidence="10 11" key="1">
    <citation type="journal article" date="2012" name="BMC Genomics">
        <title>Comparative genomic analysis of human infective Trypanosoma cruzi lineages with the bat-restricted subspecies T. cruzi marinkellei.</title>
        <authorList>
            <person name="Franzen O."/>
            <person name="Talavera-Lopez C."/>
            <person name="Ochaya S."/>
            <person name="Butler C.E."/>
            <person name="Messenger L.A."/>
            <person name="Lewis M.D."/>
            <person name="Llewellyn M.S."/>
            <person name="Marinkelle C.J."/>
            <person name="Tyler K.M."/>
            <person name="Miles M.A."/>
            <person name="Andersson B."/>
        </authorList>
    </citation>
    <scope>NUCLEOTIDE SEQUENCE [LARGE SCALE GENOMIC DNA]</scope>
    <source>
        <strain evidence="10 11">B7</strain>
    </source>
</reference>
<dbReference type="InterPro" id="IPR028995">
    <property type="entry name" value="Glyco_hydro_57/38_cen_sf"/>
</dbReference>
<dbReference type="InterPro" id="IPR013780">
    <property type="entry name" value="Glyco_hydro_b"/>
</dbReference>
<dbReference type="Pfam" id="PF09261">
    <property type="entry name" value="Alpha-mann_mid"/>
    <property type="match status" value="1"/>
</dbReference>
<dbReference type="SUPFAM" id="SSF88688">
    <property type="entry name" value="Families 57/38 glycoside transferase middle domain"/>
    <property type="match status" value="1"/>
</dbReference>
<dbReference type="Gene3D" id="1.20.1270.50">
    <property type="entry name" value="Glycoside hydrolase family 38, central domain"/>
    <property type="match status" value="2"/>
</dbReference>
<feature type="domain" description="Glycoside hydrolase family 38 central" evidence="9">
    <location>
        <begin position="419"/>
        <end position="491"/>
    </location>
</feature>
<dbReference type="AlphaFoldDB" id="K2NUW1"/>
<dbReference type="InterPro" id="IPR050843">
    <property type="entry name" value="Glycosyl_Hydrlase_38"/>
</dbReference>
<keyword evidence="6 7" id="KW-0326">Glycosidase</keyword>
<evidence type="ECO:0000256" key="5">
    <source>
        <dbReference type="ARBA" id="ARBA00023157"/>
    </source>
</evidence>
<keyword evidence="8" id="KW-0472">Membrane</keyword>
<keyword evidence="8" id="KW-0812">Transmembrane</keyword>
<keyword evidence="4 7" id="KW-0862">Zinc</keyword>
<dbReference type="GO" id="GO:0004559">
    <property type="term" value="F:alpha-mannosidase activity"/>
    <property type="evidence" value="ECO:0007669"/>
    <property type="project" value="InterPro"/>
</dbReference>
<comment type="cofactor">
    <cofactor evidence="7">
        <name>Zn(2+)</name>
        <dbReference type="ChEBI" id="CHEBI:29105"/>
    </cofactor>
    <text evidence="7">Binds 1 zinc ion per subunit.</text>
</comment>
<evidence type="ECO:0000259" key="9">
    <source>
        <dbReference type="SMART" id="SM00872"/>
    </source>
</evidence>
<keyword evidence="3 7" id="KW-0378">Hydrolase</keyword>
<protein>
    <recommendedName>
        <fullName evidence="7">Alpha-mannosidase</fullName>
        <ecNumber evidence="7">3.2.1.-</ecNumber>
    </recommendedName>
</protein>
<dbReference type="SMART" id="SM00872">
    <property type="entry name" value="Alpha-mann_mid"/>
    <property type="match status" value="1"/>
</dbReference>
<keyword evidence="5" id="KW-1015">Disulfide bond</keyword>
<dbReference type="SUPFAM" id="SSF88713">
    <property type="entry name" value="Glycoside hydrolase/deacetylase"/>
    <property type="match status" value="1"/>
</dbReference>
<dbReference type="GO" id="GO:0030246">
    <property type="term" value="F:carbohydrate binding"/>
    <property type="evidence" value="ECO:0007669"/>
    <property type="project" value="InterPro"/>
</dbReference>